<evidence type="ECO:0000313" key="1">
    <source>
        <dbReference type="EMBL" id="KCW46427.1"/>
    </source>
</evidence>
<dbReference type="EMBL" id="KK198763">
    <property type="protein sequence ID" value="KCW46427.1"/>
    <property type="molecule type" value="Genomic_DNA"/>
</dbReference>
<dbReference type="AlphaFoldDB" id="A0A058ZXC4"/>
<sequence length="82" mass="9563">MHMHNKVYPRDFSPYEFLFMCELGTILSFFSNHEQFFINCFLCFRGSNCVVFLRSSDSLHFLLSTNEDKSDEFGMGDEKGIG</sequence>
<accession>A0A058ZXC4</accession>
<dbReference type="Gramene" id="KCW46427">
    <property type="protein sequence ID" value="KCW46427"/>
    <property type="gene ID" value="EUGRSUZ_K00257"/>
</dbReference>
<dbReference type="InParanoid" id="A0A058ZXC4"/>
<name>A0A058ZXC4_EUCGR</name>
<protein>
    <submittedName>
        <fullName evidence="1">Uncharacterized protein</fullName>
    </submittedName>
</protein>
<organism evidence="1">
    <name type="scientific">Eucalyptus grandis</name>
    <name type="common">Flooded gum</name>
    <dbReference type="NCBI Taxonomy" id="71139"/>
    <lineage>
        <taxon>Eukaryota</taxon>
        <taxon>Viridiplantae</taxon>
        <taxon>Streptophyta</taxon>
        <taxon>Embryophyta</taxon>
        <taxon>Tracheophyta</taxon>
        <taxon>Spermatophyta</taxon>
        <taxon>Magnoliopsida</taxon>
        <taxon>eudicotyledons</taxon>
        <taxon>Gunneridae</taxon>
        <taxon>Pentapetalae</taxon>
        <taxon>rosids</taxon>
        <taxon>malvids</taxon>
        <taxon>Myrtales</taxon>
        <taxon>Myrtaceae</taxon>
        <taxon>Myrtoideae</taxon>
        <taxon>Eucalypteae</taxon>
        <taxon>Eucalyptus</taxon>
    </lineage>
</organism>
<reference evidence="1" key="1">
    <citation type="submission" date="2013-07" db="EMBL/GenBank/DDBJ databases">
        <title>The genome of Eucalyptus grandis.</title>
        <authorList>
            <person name="Schmutz J."/>
            <person name="Hayes R."/>
            <person name="Myburg A."/>
            <person name="Tuskan G."/>
            <person name="Grattapaglia D."/>
            <person name="Rokhsar D.S."/>
        </authorList>
    </citation>
    <scope>NUCLEOTIDE SEQUENCE</scope>
    <source>
        <tissue evidence="1">Leaf extractions</tissue>
    </source>
</reference>
<proteinExistence type="predicted"/>
<gene>
    <name evidence="1" type="ORF">EUGRSUZ_K00257</name>
</gene>